<keyword evidence="2" id="KW-1185">Reference proteome</keyword>
<gene>
    <name evidence="1" type="ordered locus">Dtox_3907</name>
</gene>
<dbReference type="InterPro" id="IPR021145">
    <property type="entry name" value="Portal_protein_SPP1_Gp6-like"/>
</dbReference>
<proteinExistence type="predicted"/>
<evidence type="ECO:0008006" key="3">
    <source>
        <dbReference type="Google" id="ProtNLM"/>
    </source>
</evidence>
<dbReference type="OrthoDB" id="2514584at2"/>
<name>C8VXX1_DESAS</name>
<protein>
    <recommendedName>
        <fullName evidence="3">Phage portal protein</fullName>
    </recommendedName>
</protein>
<dbReference type="KEGG" id="dae:Dtox_3907"/>
<dbReference type="EMBL" id="CP001720">
    <property type="protein sequence ID" value="ACV64600.1"/>
    <property type="molecule type" value="Genomic_DNA"/>
</dbReference>
<dbReference type="eggNOG" id="ENOG502Z99R">
    <property type="taxonomic scope" value="Bacteria"/>
</dbReference>
<sequence length="488" mass="54814">MFAIGGYYPPPSHRERIKRYRENKKLFLGQHYDVFKKVQDRLTSRQNEIVYISANLPGIICKKSADFLFGEAPVFSAGKEDNSLEQVKIDQLVADNDLNITNYESAIGNAYRGDSFYKIRYGQMYGGLIDVSIDPFRVFIEPQNAEYVFPETIPGDANKIIAYHIAYPLLVKDSDDEKWILNVESHYPGLIKYSKWRLNPLVITVDNEITEWGISAEIYSAENTVETGVPFPLVVHIPNFATDEDWQGIDDISENKGLFDEINHRLSQIATILDKHADPAIAVPTGTLGEDEQGNPVFRVGIDKVFEMLGKDDIVPQYITWDGQLQAAFMELEKLIDILLINSEIPAVALGKGDSGTSGSSGLSIKWRMNSLLAKINRKRQYYDKGLKQILLIAQLLEQSRQTIDYTVTIPKIKFNDGLPDDETEMANIMAIRTAGKATVSQKSAIMWLDNLTEEQADIELKRIQDEEDSMLAADPTAFNVEASVGGS</sequence>
<reference evidence="1 2" key="1">
    <citation type="journal article" date="2009" name="Stand. Genomic Sci.">
        <title>Complete genome sequence of Desulfotomaculum acetoxidans type strain (5575).</title>
        <authorList>
            <person name="Spring S."/>
            <person name="Lapidus A."/>
            <person name="Schroder M."/>
            <person name="Gleim D."/>
            <person name="Sims D."/>
            <person name="Meincke L."/>
            <person name="Glavina Del Rio T."/>
            <person name="Tice H."/>
            <person name="Copeland A."/>
            <person name="Cheng J.F."/>
            <person name="Lucas S."/>
            <person name="Chen F."/>
            <person name="Nolan M."/>
            <person name="Bruce D."/>
            <person name="Goodwin L."/>
            <person name="Pitluck S."/>
            <person name="Ivanova N."/>
            <person name="Mavromatis K."/>
            <person name="Mikhailova N."/>
            <person name="Pati A."/>
            <person name="Chen A."/>
            <person name="Palaniappan K."/>
            <person name="Land M."/>
            <person name="Hauser L."/>
            <person name="Chang Y.J."/>
            <person name="Jeffries C.D."/>
            <person name="Chain P."/>
            <person name="Saunders E."/>
            <person name="Brettin T."/>
            <person name="Detter J.C."/>
            <person name="Goker M."/>
            <person name="Bristow J."/>
            <person name="Eisen J.A."/>
            <person name="Markowitz V."/>
            <person name="Hugenholtz P."/>
            <person name="Kyrpides N.C."/>
            <person name="Klenk H.P."/>
            <person name="Han C."/>
        </authorList>
    </citation>
    <scope>NUCLEOTIDE SEQUENCE [LARGE SCALE GENOMIC DNA]</scope>
    <source>
        <strain evidence="2">ATCC 49208 / DSM 771 / VKM B-1644</strain>
    </source>
</reference>
<organism evidence="1 2">
    <name type="scientific">Desulfofarcimen acetoxidans (strain ATCC 49208 / DSM 771 / KCTC 5769 / VKM B-1644 / 5575)</name>
    <name type="common">Desulfotomaculum acetoxidans</name>
    <dbReference type="NCBI Taxonomy" id="485916"/>
    <lineage>
        <taxon>Bacteria</taxon>
        <taxon>Bacillati</taxon>
        <taxon>Bacillota</taxon>
        <taxon>Clostridia</taxon>
        <taxon>Eubacteriales</taxon>
        <taxon>Peptococcaceae</taxon>
        <taxon>Desulfofarcimen</taxon>
    </lineage>
</organism>
<accession>C8VXX1</accession>
<dbReference type="HOGENOM" id="CLU_041256_0_0_9"/>
<dbReference type="RefSeq" id="WP_015759277.1">
    <property type="nucleotide sequence ID" value="NC_013216.1"/>
</dbReference>
<evidence type="ECO:0000313" key="1">
    <source>
        <dbReference type="EMBL" id="ACV64600.1"/>
    </source>
</evidence>
<dbReference type="Proteomes" id="UP000002217">
    <property type="component" value="Chromosome"/>
</dbReference>
<dbReference type="AlphaFoldDB" id="C8VXX1"/>
<dbReference type="STRING" id="485916.Dtox_3907"/>
<dbReference type="Pfam" id="PF05133">
    <property type="entry name" value="SPP1_portal"/>
    <property type="match status" value="1"/>
</dbReference>
<evidence type="ECO:0000313" key="2">
    <source>
        <dbReference type="Proteomes" id="UP000002217"/>
    </source>
</evidence>